<dbReference type="UniPathway" id="UPA00253">
    <property type="reaction ID" value="UER00329"/>
</dbReference>
<comment type="caution">
    <text evidence="4">Lacks conserved residue(s) required for the propagation of feature annotation.</text>
</comment>
<dbReference type="RefSeq" id="WP_053134454.1">
    <property type="nucleotide sequence ID" value="NZ_CP012382.1"/>
</dbReference>
<dbReference type="InterPro" id="IPR015422">
    <property type="entry name" value="PyrdxlP-dep_Trfase_small"/>
</dbReference>
<dbReference type="EMBL" id="CP012382">
    <property type="protein sequence ID" value="AKZ57018.1"/>
    <property type="molecule type" value="Genomic_DNA"/>
</dbReference>
<organism evidence="7 8">
    <name type="scientific">Streptomyces ambofaciens (strain ATCC 23877 / 3486 / DSM 40053 / JCM 4204 / NBRC 12836 / NRRL B-2516)</name>
    <dbReference type="NCBI Taxonomy" id="278992"/>
    <lineage>
        <taxon>Bacteria</taxon>
        <taxon>Bacillati</taxon>
        <taxon>Actinomycetota</taxon>
        <taxon>Actinomycetes</taxon>
        <taxon>Kitasatosporales</taxon>
        <taxon>Streptomycetaceae</taxon>
        <taxon>Streptomyces</taxon>
    </lineage>
</organism>
<dbReference type="HAMAP" id="MF_01970">
    <property type="entry name" value="Kynureninase"/>
    <property type="match status" value="1"/>
</dbReference>
<dbReference type="FunFam" id="3.40.640.10:FF:000107">
    <property type="entry name" value="Kynureninase"/>
    <property type="match status" value="1"/>
</dbReference>
<dbReference type="KEGG" id="samb:SAM23877_3973"/>
<accession>A0A0K2AVM4</accession>
<keyword evidence="1 4" id="KW-0662">Pyridine nucleotide biosynthesis</keyword>
<evidence type="ECO:0000256" key="5">
    <source>
        <dbReference type="NCBIfam" id="TIGR01814"/>
    </source>
</evidence>
<dbReference type="SUPFAM" id="SSF53383">
    <property type="entry name" value="PLP-dependent transferases"/>
    <property type="match status" value="1"/>
</dbReference>
<feature type="modified residue" description="N6-(pyridoxal phosphate)lysine" evidence="4">
    <location>
        <position position="224"/>
    </location>
</feature>
<dbReference type="GO" id="GO:0030170">
    <property type="term" value="F:pyridoxal phosphate binding"/>
    <property type="evidence" value="ECO:0007669"/>
    <property type="project" value="UniProtKB-UniRule"/>
</dbReference>
<dbReference type="NCBIfam" id="TIGR01814">
    <property type="entry name" value="kynureninase"/>
    <property type="match status" value="1"/>
</dbReference>
<evidence type="ECO:0000256" key="6">
    <source>
        <dbReference type="PIRNR" id="PIRNR038800"/>
    </source>
</evidence>
<dbReference type="GO" id="GO:0043420">
    <property type="term" value="P:anthranilate metabolic process"/>
    <property type="evidence" value="ECO:0007669"/>
    <property type="project" value="TreeGrafter"/>
</dbReference>
<reference evidence="8" key="1">
    <citation type="journal article" date="2015" name="J. Biotechnol.">
        <title>Complete genome sequence of Streptomyces ambofaciens ATCC 23877, the spiramycin producer.</title>
        <authorList>
            <person name="Thibessard A."/>
            <person name="Haas D."/>
            <person name="Gerbaud C."/>
            <person name="Aigle B."/>
            <person name="Lautru S."/>
            <person name="Pernodet J.L."/>
            <person name="Leblond P."/>
        </authorList>
    </citation>
    <scope>NUCLEOTIDE SEQUENCE [LARGE SCALE GENOMIC DNA]</scope>
    <source>
        <strain evidence="8">ATCC 23877 / 3486 / DSM 40053 / JCM 4204 / NBRC 12836 / NRRL B-2516</strain>
    </source>
</reference>
<feature type="binding site" evidence="4">
    <location>
        <position position="198"/>
    </location>
    <ligand>
        <name>pyridoxal 5'-phosphate</name>
        <dbReference type="ChEBI" id="CHEBI:597326"/>
    </ligand>
</feature>
<dbReference type="InterPro" id="IPR015424">
    <property type="entry name" value="PyrdxlP-dep_Trfase"/>
</dbReference>
<dbReference type="GO" id="GO:0019441">
    <property type="term" value="P:L-tryptophan catabolic process to kynurenine"/>
    <property type="evidence" value="ECO:0007669"/>
    <property type="project" value="TreeGrafter"/>
</dbReference>
<comment type="function">
    <text evidence="4 6">Catalyzes the cleavage of L-kynurenine (L-Kyn) and L-3-hydroxykynurenine (L-3OHKyn) into anthranilic acid (AA) and 3-hydroxyanthranilic acid (3-OHAA), respectively.</text>
</comment>
<feature type="binding site" evidence="4">
    <location>
        <position position="223"/>
    </location>
    <ligand>
        <name>pyridoxal 5'-phosphate</name>
        <dbReference type="ChEBI" id="CHEBI:597326"/>
    </ligand>
</feature>
<comment type="cofactor">
    <cofactor evidence="4 6">
        <name>pyridoxal 5'-phosphate</name>
        <dbReference type="ChEBI" id="CHEBI:597326"/>
    </cofactor>
</comment>
<dbReference type="UniPathway" id="UPA00334">
    <property type="reaction ID" value="UER00455"/>
</dbReference>
<comment type="catalytic activity">
    <reaction evidence="4 6">
        <text>L-kynurenine + H2O = anthranilate + L-alanine + H(+)</text>
        <dbReference type="Rhea" id="RHEA:16813"/>
        <dbReference type="ChEBI" id="CHEBI:15377"/>
        <dbReference type="ChEBI" id="CHEBI:15378"/>
        <dbReference type="ChEBI" id="CHEBI:16567"/>
        <dbReference type="ChEBI" id="CHEBI:57959"/>
        <dbReference type="ChEBI" id="CHEBI:57972"/>
        <dbReference type="EC" id="3.7.1.3"/>
    </reaction>
</comment>
<dbReference type="GO" id="GO:0097053">
    <property type="term" value="P:L-kynurenine catabolic process"/>
    <property type="evidence" value="ECO:0007669"/>
    <property type="project" value="UniProtKB-UniRule"/>
</dbReference>
<dbReference type="STRING" id="1889.SAM40697_3617"/>
<feature type="binding site" evidence="4">
    <location>
        <begin position="129"/>
        <end position="132"/>
    </location>
    <ligand>
        <name>pyridoxal 5'-phosphate</name>
        <dbReference type="ChEBI" id="CHEBI:597326"/>
    </ligand>
</feature>
<proteinExistence type="inferred from homology"/>
<dbReference type="EC" id="3.7.1.3" evidence="4 5"/>
<dbReference type="InterPro" id="IPR015421">
    <property type="entry name" value="PyrdxlP-dep_Trfase_major"/>
</dbReference>
<dbReference type="GO" id="GO:0005737">
    <property type="term" value="C:cytoplasm"/>
    <property type="evidence" value="ECO:0007669"/>
    <property type="project" value="UniProtKB-UniRule"/>
</dbReference>
<evidence type="ECO:0000256" key="3">
    <source>
        <dbReference type="ARBA" id="ARBA00022898"/>
    </source>
</evidence>
<dbReference type="PANTHER" id="PTHR14084">
    <property type="entry name" value="KYNURENINASE"/>
    <property type="match status" value="1"/>
</dbReference>
<name>A0A0K2AVM4_STRA7</name>
<comment type="pathway">
    <text evidence="4 6">Cofactor biosynthesis; NAD(+) biosynthesis; quinolinate from L-kynurenine: step 2/3.</text>
</comment>
<dbReference type="GO" id="GO:0030429">
    <property type="term" value="F:kynureninase activity"/>
    <property type="evidence" value="ECO:0007669"/>
    <property type="project" value="UniProtKB-UniRule"/>
</dbReference>
<evidence type="ECO:0000313" key="8">
    <source>
        <dbReference type="Proteomes" id="UP000061018"/>
    </source>
</evidence>
<evidence type="ECO:0000256" key="1">
    <source>
        <dbReference type="ARBA" id="ARBA00022642"/>
    </source>
</evidence>
<feature type="binding site" evidence="4">
    <location>
        <position position="253"/>
    </location>
    <ligand>
        <name>pyridoxal 5'-phosphate</name>
        <dbReference type="ChEBI" id="CHEBI:597326"/>
    </ligand>
</feature>
<dbReference type="GO" id="GO:0009435">
    <property type="term" value="P:NAD+ biosynthetic process"/>
    <property type="evidence" value="ECO:0007669"/>
    <property type="project" value="UniProtKB-UniRule"/>
</dbReference>
<comment type="pathway">
    <text evidence="4 6">Amino-acid degradation; L-kynurenine degradation; L-alanine and anthranilate from L-kynurenine: step 1/1.</text>
</comment>
<dbReference type="AlphaFoldDB" id="A0A0K2AVM4"/>
<dbReference type="PANTHER" id="PTHR14084:SF0">
    <property type="entry name" value="KYNURENINASE"/>
    <property type="match status" value="1"/>
</dbReference>
<feature type="binding site" evidence="4">
    <location>
        <position position="279"/>
    </location>
    <ligand>
        <name>pyridoxal 5'-phosphate</name>
        <dbReference type="ChEBI" id="CHEBI:597326"/>
    </ligand>
</feature>
<feature type="binding site" evidence="4">
    <location>
        <position position="201"/>
    </location>
    <ligand>
        <name>pyridoxal 5'-phosphate</name>
        <dbReference type="ChEBI" id="CHEBI:597326"/>
    </ligand>
</feature>
<gene>
    <name evidence="4 7" type="primary">kynU</name>
    <name evidence="7" type="ORF">SAM23877_3973</name>
</gene>
<dbReference type="InterPro" id="IPR010111">
    <property type="entry name" value="Kynureninase"/>
</dbReference>
<protein>
    <recommendedName>
        <fullName evidence="4 5">Kynureninase</fullName>
        <ecNumber evidence="4 5">3.7.1.3</ecNumber>
    </recommendedName>
    <alternativeName>
        <fullName evidence="4">L-kynurenine hydrolase</fullName>
    </alternativeName>
</protein>
<keyword evidence="2 4" id="KW-0378">Hydrolase</keyword>
<feature type="binding site" evidence="4">
    <location>
        <position position="101"/>
    </location>
    <ligand>
        <name>pyridoxal 5'-phosphate</name>
        <dbReference type="ChEBI" id="CHEBI:597326"/>
    </ligand>
</feature>
<keyword evidence="3 4" id="KW-0663">Pyridoxal phosphate</keyword>
<evidence type="ECO:0000313" key="7">
    <source>
        <dbReference type="EMBL" id="AKZ57018.1"/>
    </source>
</evidence>
<evidence type="ECO:0000256" key="4">
    <source>
        <dbReference type="HAMAP-Rule" id="MF_01970"/>
    </source>
</evidence>
<evidence type="ECO:0000256" key="2">
    <source>
        <dbReference type="ARBA" id="ARBA00022801"/>
    </source>
</evidence>
<dbReference type="Gene3D" id="3.40.640.10">
    <property type="entry name" value="Type I PLP-dependent aspartate aminotransferase-like (Major domain)"/>
    <property type="match status" value="1"/>
</dbReference>
<sequence length="397" mass="41963">MSEPRDPAAEAGKLDAADALAALRERFVLDDVVYLDGNSLGALPAHVPARVADVVRRQWGELRIRSWEESGWWTAPERIGDRIAPLVGAAAGQVVVGDSTSVNVFKALVAAVRMAGEGRDEILVDATTFPTDGYIAESAARMTGCALRPVTPAEVPSALGGRTAAVLLNHVDYRTGRLHDLPALTAAVHAAGAYAVWDLCHSAGALPVGLDEHGVDLAVGCTYKYLNGGPGSPAFLYVRRDLQGRFDSPLPGWNSHAEPFGMTPAYAPASGAARGRVGTPDILSMLALEAALEVWDGVSVEAVRAKSLALTDFFLRCVGEYVPDGRVESVTPAAHAERGSQVALRCDDAGEVMKRLIGRGVVGDFRAPDVLRFGFTPLYVGFADVERAARVLAETLG</sequence>
<comment type="subunit">
    <text evidence="4 6">Homodimer.</text>
</comment>
<feature type="binding site" evidence="4">
    <location>
        <position position="100"/>
    </location>
    <ligand>
        <name>pyridoxal 5'-phosphate</name>
        <dbReference type="ChEBI" id="CHEBI:597326"/>
    </ligand>
</feature>
<dbReference type="PIRSF" id="PIRSF038800">
    <property type="entry name" value="KYNU"/>
    <property type="match status" value="1"/>
</dbReference>
<comment type="similarity">
    <text evidence="4 6">Belongs to the kynureninase family.</text>
</comment>
<dbReference type="GO" id="GO:0019805">
    <property type="term" value="P:quinolinate biosynthetic process"/>
    <property type="evidence" value="ECO:0007669"/>
    <property type="project" value="UniProtKB-UniRule"/>
</dbReference>
<dbReference type="Pfam" id="PF22580">
    <property type="entry name" value="KYNU_C"/>
    <property type="match status" value="1"/>
</dbReference>
<comment type="catalytic activity">
    <reaction evidence="6">
        <text>3-hydroxy-L-kynurenine + H2O = 3-hydroxyanthranilate + L-alanine + H(+)</text>
        <dbReference type="Rhea" id="RHEA:25143"/>
        <dbReference type="ChEBI" id="CHEBI:15377"/>
        <dbReference type="ChEBI" id="CHEBI:15378"/>
        <dbReference type="ChEBI" id="CHEBI:36559"/>
        <dbReference type="ChEBI" id="CHEBI:57972"/>
        <dbReference type="ChEBI" id="CHEBI:58125"/>
        <dbReference type="EC" id="3.7.1.3"/>
    </reaction>
</comment>
<dbReference type="Proteomes" id="UP000061018">
    <property type="component" value="Chromosome"/>
</dbReference>
<dbReference type="Gene3D" id="3.90.1150.10">
    <property type="entry name" value="Aspartate Aminotransferase, domain 1"/>
    <property type="match status" value="1"/>
</dbReference>